<feature type="domain" description="NADH:flavin oxidoreductase/NADH oxidase N-terminal" evidence="6">
    <location>
        <begin position="41"/>
        <end position="384"/>
    </location>
</feature>
<keyword evidence="5" id="KW-0560">Oxidoreductase</keyword>
<dbReference type="GO" id="GO:0010181">
    <property type="term" value="F:FMN binding"/>
    <property type="evidence" value="ECO:0007669"/>
    <property type="project" value="InterPro"/>
</dbReference>
<dbReference type="PANTHER" id="PTHR43303">
    <property type="entry name" value="NADPH DEHYDROGENASE C23G7.10C-RELATED"/>
    <property type="match status" value="1"/>
</dbReference>
<dbReference type="Gene3D" id="3.20.20.70">
    <property type="entry name" value="Aldolase class I"/>
    <property type="match status" value="1"/>
</dbReference>
<dbReference type="GO" id="GO:0003959">
    <property type="term" value="F:NADPH dehydrogenase activity"/>
    <property type="evidence" value="ECO:0007669"/>
    <property type="project" value="InterPro"/>
</dbReference>
<evidence type="ECO:0000313" key="8">
    <source>
        <dbReference type="EMBL" id="VUG16497.1"/>
    </source>
</evidence>
<keyword evidence="3" id="KW-0288">FMN</keyword>
<evidence type="ECO:0000256" key="3">
    <source>
        <dbReference type="ARBA" id="ARBA00022643"/>
    </source>
</evidence>
<keyword evidence="2" id="KW-0285">Flavoprotein</keyword>
<evidence type="ECO:0000256" key="1">
    <source>
        <dbReference type="ARBA" id="ARBA00001917"/>
    </source>
</evidence>
<accession>A0A7D9CVA7</accession>
<dbReference type="SUPFAM" id="SSF51395">
    <property type="entry name" value="FMN-linked oxidoreductases"/>
    <property type="match status" value="1"/>
</dbReference>
<keyword evidence="9" id="KW-1185">Reference proteome</keyword>
<evidence type="ECO:0000259" key="6">
    <source>
        <dbReference type="Pfam" id="PF00724"/>
    </source>
</evidence>
<protein>
    <submittedName>
        <fullName evidence="8">DEBR0S1_18162g1_1</fullName>
    </submittedName>
</protein>
<dbReference type="Pfam" id="PF00724">
    <property type="entry name" value="Oxidored_FMN"/>
    <property type="match status" value="1"/>
</dbReference>
<organism evidence="8 9">
    <name type="scientific">Dekkera bruxellensis</name>
    <name type="common">Brettanomyces custersii</name>
    <dbReference type="NCBI Taxonomy" id="5007"/>
    <lineage>
        <taxon>Eukaryota</taxon>
        <taxon>Fungi</taxon>
        <taxon>Dikarya</taxon>
        <taxon>Ascomycota</taxon>
        <taxon>Saccharomycotina</taxon>
        <taxon>Pichiomycetes</taxon>
        <taxon>Pichiales</taxon>
        <taxon>Pichiaceae</taxon>
        <taxon>Brettanomyces</taxon>
    </lineage>
</organism>
<dbReference type="InterPro" id="IPR001155">
    <property type="entry name" value="OxRdtase_FMN_N"/>
</dbReference>
<evidence type="ECO:0000313" key="10">
    <source>
        <dbReference type="Proteomes" id="UP000568158"/>
    </source>
</evidence>
<keyword evidence="4" id="KW-0521">NADP</keyword>
<dbReference type="AlphaFoldDB" id="A0A7D9CVA7"/>
<dbReference type="GO" id="GO:0050661">
    <property type="term" value="F:NADP binding"/>
    <property type="evidence" value="ECO:0007669"/>
    <property type="project" value="InterPro"/>
</dbReference>
<dbReference type="InterPro" id="IPR013785">
    <property type="entry name" value="Aldolase_TIM"/>
</dbReference>
<evidence type="ECO:0000313" key="9">
    <source>
        <dbReference type="Proteomes" id="UP000478008"/>
    </source>
</evidence>
<evidence type="ECO:0000256" key="2">
    <source>
        <dbReference type="ARBA" id="ARBA00022630"/>
    </source>
</evidence>
<evidence type="ECO:0000256" key="5">
    <source>
        <dbReference type="ARBA" id="ARBA00023002"/>
    </source>
</evidence>
<dbReference type="EMBL" id="CABFWN010000001">
    <property type="protein sequence ID" value="VUG16497.1"/>
    <property type="molecule type" value="Genomic_DNA"/>
</dbReference>
<sequence>MPRAPSFDKIVTKAAPHVPYFTPRQPAPAGSFRGAHEAPLLFTPLRIRNIHLANRIGVSPMCLYSAAHDGAATDYHLIHYGQYALRGPSLVIMESVAVTPAGRITPHCLGIYSDTQKAQLKRIVDFYHSQGKVIGPQLSHAGMRSSCLPLFYDECDCPVDDERGGWLEEVEGPSVSAEFPHSRALGAGRIARIVSAFKEAARASIVDCGFDFIEIHAAHGFLIHQFMSPLGNKRTDRYGGSFENRIRLLMEVLDAVREVRAETGRDFPIFVRISASDNDESNERSWRLADSVRLAPLLAAHGADLIDVSSGGMQAAHAPHISQRDMARRIKRTVERTCLVSAVGGITDGKLAEDLLQQNYCDLCLAARGFLKEPGMVERWADQLGADIQMNLQDGWCFGKVWD</sequence>
<evidence type="ECO:0000256" key="4">
    <source>
        <dbReference type="ARBA" id="ARBA00022857"/>
    </source>
</evidence>
<name>A0A7D9CVA7_DEKBR</name>
<reference evidence="7 10" key="2">
    <citation type="journal article" date="2020" name="Appl. Microbiol. Biotechnol.">
        <title>Targeted gene deletion in Brettanomyces bruxellensis with an expression-free CRISPR-Cas9 system.</title>
        <authorList>
            <person name="Varela C."/>
            <person name="Bartel C."/>
            <person name="Onetto C."/>
            <person name="Borneman A."/>
        </authorList>
    </citation>
    <scope>NUCLEOTIDE SEQUENCE [LARGE SCALE GENOMIC DNA]</scope>
    <source>
        <strain evidence="7 10">AWRI1613</strain>
    </source>
</reference>
<dbReference type="PANTHER" id="PTHR43303:SF4">
    <property type="entry name" value="NADPH DEHYDROGENASE C23G7.10C-RELATED"/>
    <property type="match status" value="1"/>
</dbReference>
<dbReference type="EMBL" id="JABCYN010000036">
    <property type="protein sequence ID" value="KAF6008415.1"/>
    <property type="molecule type" value="Genomic_DNA"/>
</dbReference>
<evidence type="ECO:0000313" key="7">
    <source>
        <dbReference type="EMBL" id="KAF6008415.1"/>
    </source>
</evidence>
<dbReference type="Proteomes" id="UP000478008">
    <property type="component" value="Unassembled WGS sequence"/>
</dbReference>
<dbReference type="InterPro" id="IPR044152">
    <property type="entry name" value="YqjM-like"/>
</dbReference>
<proteinExistence type="predicted"/>
<comment type="cofactor">
    <cofactor evidence="1">
        <name>FMN</name>
        <dbReference type="ChEBI" id="CHEBI:58210"/>
    </cofactor>
</comment>
<reference evidence="8 9" key="1">
    <citation type="submission" date="2019-07" db="EMBL/GenBank/DDBJ databases">
        <authorList>
            <person name="Friedrich A."/>
            <person name="Schacherer J."/>
        </authorList>
    </citation>
    <scope>NUCLEOTIDE SEQUENCE [LARGE SCALE GENOMIC DNA]</scope>
</reference>
<gene>
    <name evidence="8" type="primary">afvA</name>
    <name evidence="8" type="ORF">DEBR0S1_18162G</name>
    <name evidence="7" type="ORF">HII12_004164</name>
</gene>
<dbReference type="Proteomes" id="UP000568158">
    <property type="component" value="Unassembled WGS sequence"/>
</dbReference>